<evidence type="ECO:0000313" key="2">
    <source>
        <dbReference type="Proteomes" id="UP000832011"/>
    </source>
</evidence>
<keyword evidence="2" id="KW-1185">Reference proteome</keyword>
<name>A0ABY4E1Y8_9NEIS</name>
<sequence>MLILQCTLLNIIDKPETVNRQTGEVIPAKKVLQVQDQTRQKDGQIKFMQHDLSFTGNADIFKGLVGKEVHINVSAYSKDQFNVGYTMLGLHGKQTD</sequence>
<accession>A0ABY4E1Y8</accession>
<protein>
    <submittedName>
        <fullName evidence="1">Uncharacterized protein</fullName>
    </submittedName>
</protein>
<dbReference type="Proteomes" id="UP000832011">
    <property type="component" value="Chromosome"/>
</dbReference>
<dbReference type="EMBL" id="CP091511">
    <property type="protein sequence ID" value="UOO89254.1"/>
    <property type="molecule type" value="Genomic_DNA"/>
</dbReference>
<organism evidence="1 2">
    <name type="scientific">Vitreoscilla massiliensis</name>
    <dbReference type="NCBI Taxonomy" id="1689272"/>
    <lineage>
        <taxon>Bacteria</taxon>
        <taxon>Pseudomonadati</taxon>
        <taxon>Pseudomonadota</taxon>
        <taxon>Betaproteobacteria</taxon>
        <taxon>Neisseriales</taxon>
        <taxon>Neisseriaceae</taxon>
        <taxon>Vitreoscilla</taxon>
    </lineage>
</organism>
<proteinExistence type="predicted"/>
<reference evidence="1 2" key="1">
    <citation type="journal article" date="2022" name="Res Sq">
        <title>Evolution of multicellular longitudinally dividing oral cavity symbionts (Neisseriaceae).</title>
        <authorList>
            <person name="Nyongesa S."/>
            <person name="Weber P."/>
            <person name="Bernet E."/>
            <person name="Pullido F."/>
            <person name="Nieckarz M."/>
            <person name="Delaby M."/>
            <person name="Nieves C."/>
            <person name="Viehboeck T."/>
            <person name="Krause N."/>
            <person name="Rivera-Millot A."/>
            <person name="Nakamura A."/>
            <person name="Vischer N."/>
            <person name="VanNieuwenhze M."/>
            <person name="Brun Y."/>
            <person name="Cava F."/>
            <person name="Bulgheresi S."/>
            <person name="Veyrier F."/>
        </authorList>
    </citation>
    <scope>NUCLEOTIDE SEQUENCE [LARGE SCALE GENOMIC DNA]</scope>
    <source>
        <strain evidence="1 2">SN4</strain>
    </source>
</reference>
<dbReference type="RefSeq" id="WP_058356954.1">
    <property type="nucleotide sequence ID" value="NZ_CABKVG010000010.1"/>
</dbReference>
<gene>
    <name evidence="1" type="ORF">LVJ82_17710</name>
</gene>
<evidence type="ECO:0000313" key="1">
    <source>
        <dbReference type="EMBL" id="UOO89254.1"/>
    </source>
</evidence>